<feature type="compositionally biased region" description="Low complexity" evidence="1">
    <location>
        <begin position="132"/>
        <end position="148"/>
    </location>
</feature>
<feature type="domain" description="Trypsin-co-occurring" evidence="2">
    <location>
        <begin position="5"/>
        <end position="73"/>
    </location>
</feature>
<sequence>MKGNISLTDFIKQVKEELKAAIDDNEPFFEMGDVELEVSFAVEAEGSAKFKFYVLDIGGKAKASQTHVARIKLHPFVEDPAPQTMPIRKPTVAAKSAGGVVLAGATRGVSGGQVVSTRAPRASHDGKKATVKSPSGKPKAKSSTAKPT</sequence>
<dbReference type="InterPro" id="IPR045608">
    <property type="entry name" value="Trypco2"/>
</dbReference>
<evidence type="ECO:0000256" key="1">
    <source>
        <dbReference type="SAM" id="MobiDB-lite"/>
    </source>
</evidence>
<dbReference type="Pfam" id="PF19631">
    <property type="entry name" value="Trypco2"/>
    <property type="match status" value="1"/>
</dbReference>
<evidence type="ECO:0000313" key="3">
    <source>
        <dbReference type="EMBL" id="OWP50276.1"/>
    </source>
</evidence>
<feature type="region of interest" description="Disordered" evidence="1">
    <location>
        <begin position="108"/>
        <end position="148"/>
    </location>
</feature>
<dbReference type="Proteomes" id="UP000198145">
    <property type="component" value="Unassembled WGS sequence"/>
</dbReference>
<protein>
    <recommendedName>
        <fullName evidence="2">Trypsin-co-occurring domain-containing protein</fullName>
    </recommendedName>
</protein>
<gene>
    <name evidence="3" type="ORF">CEG18_12040</name>
</gene>
<accession>A0A2D0ADR4</accession>
<name>A0A2D0ADR4_PSENT</name>
<evidence type="ECO:0000259" key="2">
    <source>
        <dbReference type="Pfam" id="PF19631"/>
    </source>
</evidence>
<comment type="caution">
    <text evidence="3">The sequence shown here is derived from an EMBL/GenBank/DDBJ whole genome shotgun (WGS) entry which is preliminary data.</text>
</comment>
<dbReference type="EMBL" id="NJBA01000004">
    <property type="protein sequence ID" value="OWP50276.1"/>
    <property type="molecule type" value="Genomic_DNA"/>
</dbReference>
<proteinExistence type="predicted"/>
<dbReference type="RefSeq" id="WP_088417702.1">
    <property type="nucleotide sequence ID" value="NZ_NJBA01000004.1"/>
</dbReference>
<reference evidence="3 4" key="1">
    <citation type="submission" date="2017-06" db="EMBL/GenBank/DDBJ databases">
        <title>Draft genome of Pseudomonas nitroreducens DF05.</title>
        <authorList>
            <person name="Iyer R."/>
        </authorList>
    </citation>
    <scope>NUCLEOTIDE SEQUENCE [LARGE SCALE GENOMIC DNA]</scope>
    <source>
        <strain evidence="3 4">DF05</strain>
    </source>
</reference>
<evidence type="ECO:0000313" key="4">
    <source>
        <dbReference type="Proteomes" id="UP000198145"/>
    </source>
</evidence>
<dbReference type="AlphaFoldDB" id="A0A2D0ADR4"/>
<organism evidence="3 4">
    <name type="scientific">Pseudomonas nitroreducens</name>
    <dbReference type="NCBI Taxonomy" id="46680"/>
    <lineage>
        <taxon>Bacteria</taxon>
        <taxon>Pseudomonadati</taxon>
        <taxon>Pseudomonadota</taxon>
        <taxon>Gammaproteobacteria</taxon>
        <taxon>Pseudomonadales</taxon>
        <taxon>Pseudomonadaceae</taxon>
        <taxon>Pseudomonas</taxon>
    </lineage>
</organism>